<dbReference type="GeneID" id="70105221"/>
<feature type="region of interest" description="Disordered" evidence="1">
    <location>
        <begin position="1"/>
        <end position="53"/>
    </location>
</feature>
<comment type="caution">
    <text evidence="2">The sequence shown here is derived from an EMBL/GenBank/DDBJ whole genome shotgun (WGS) entry which is preliminary data.</text>
</comment>
<dbReference type="Proteomes" id="UP000814003">
    <property type="component" value="Unassembled WGS sequence"/>
</dbReference>
<keyword evidence="3" id="KW-1185">Reference proteome</keyword>
<evidence type="ECO:0000313" key="3">
    <source>
        <dbReference type="Proteomes" id="UP000814003"/>
    </source>
</evidence>
<accession>A0ABS9F1C9</accession>
<dbReference type="EMBL" id="WKED01000001">
    <property type="protein sequence ID" value="MCF5105348.1"/>
    <property type="molecule type" value="Genomic_DNA"/>
</dbReference>
<evidence type="ECO:0008006" key="4">
    <source>
        <dbReference type="Google" id="ProtNLM"/>
    </source>
</evidence>
<reference evidence="2 3" key="1">
    <citation type="submission" date="2019-11" db="EMBL/GenBank/DDBJ databases">
        <title>Epiphytic Pseudomonas syringae from cherry orchards.</title>
        <authorList>
            <person name="Hulin M.T."/>
        </authorList>
    </citation>
    <scope>NUCLEOTIDE SEQUENCE [LARGE SCALE GENOMIC DNA]</scope>
    <source>
        <strain evidence="2 3">PA-6-5B</strain>
    </source>
</reference>
<proteinExistence type="predicted"/>
<evidence type="ECO:0000313" key="2">
    <source>
        <dbReference type="EMBL" id="MCF5105348.1"/>
    </source>
</evidence>
<organism evidence="2 3">
    <name type="scientific">Pseudomonas gessardii</name>
    <dbReference type="NCBI Taxonomy" id="78544"/>
    <lineage>
        <taxon>Bacteria</taxon>
        <taxon>Pseudomonadati</taxon>
        <taxon>Pseudomonadota</taxon>
        <taxon>Gammaproteobacteria</taxon>
        <taxon>Pseudomonadales</taxon>
        <taxon>Pseudomonadaceae</taxon>
        <taxon>Pseudomonas</taxon>
    </lineage>
</organism>
<feature type="compositionally biased region" description="Polar residues" evidence="1">
    <location>
        <begin position="31"/>
        <end position="42"/>
    </location>
</feature>
<sequence length="136" mass="14603">MTISNVNNLVTLPPVQDSSSTPAGEARGIRVSSNDRGGNTYSIYGPSDPRAGSHKIQGFQTGKDLIDFSDTLKHMGLNSFTLQTLGPDAIKKPGDTLLNWVPEDNTTYIHVHNRPPLSITAEGEVRNGDIVGSGWT</sequence>
<feature type="compositionally biased region" description="Polar residues" evidence="1">
    <location>
        <begin position="1"/>
        <end position="22"/>
    </location>
</feature>
<name>A0ABS9F1C9_9PSED</name>
<protein>
    <recommendedName>
        <fullName evidence="4">Filamentous hemagglutinin</fullName>
    </recommendedName>
</protein>
<evidence type="ECO:0000256" key="1">
    <source>
        <dbReference type="SAM" id="MobiDB-lite"/>
    </source>
</evidence>
<gene>
    <name evidence="2" type="ORF">GIW56_00730</name>
</gene>
<dbReference type="RefSeq" id="WP_130898196.1">
    <property type="nucleotide sequence ID" value="NZ_CBCRYT010000004.1"/>
</dbReference>